<evidence type="ECO:0000313" key="6">
    <source>
        <dbReference type="Proteomes" id="UP000297890"/>
    </source>
</evidence>
<keyword evidence="6" id="KW-1185">Reference proteome</keyword>
<comment type="caution">
    <text evidence="5">The sequence shown here is derived from an EMBL/GenBank/DDBJ whole genome shotgun (WGS) entry which is preliminary data.</text>
</comment>
<dbReference type="PANTHER" id="PTHR38100">
    <property type="entry name" value="HIGH FREQUENCY LYSOGENIZATION PROTEIN HFLD"/>
    <property type="match status" value="1"/>
</dbReference>
<comment type="similarity">
    <text evidence="4">Belongs to the HflD family.</text>
</comment>
<dbReference type="OrthoDB" id="9788031at2"/>
<comment type="subcellular location">
    <subcellularLocation>
        <location evidence="4">Cytoplasm</location>
    </subcellularLocation>
    <subcellularLocation>
        <location evidence="4">Cell membrane</location>
        <topology evidence="4">Peripheral membrane protein</topology>
        <orientation evidence="4">Cytoplasmic side</orientation>
    </subcellularLocation>
</comment>
<evidence type="ECO:0000256" key="1">
    <source>
        <dbReference type="ARBA" id="ARBA00022475"/>
    </source>
</evidence>
<accession>A0A4Z0FAQ6</accession>
<dbReference type="AlphaFoldDB" id="A0A4Z0FAQ6"/>
<dbReference type="SUPFAM" id="SSF101322">
    <property type="entry name" value="YcfC-like"/>
    <property type="match status" value="1"/>
</dbReference>
<gene>
    <name evidence="4" type="primary">hflD</name>
    <name evidence="5" type="ORF">E4680_07255</name>
</gene>
<sequence length="214" mass="23219">MNATSTDRLLALAGVFQAVALVDQLAHRGRSGVDETALKASIGSLYETDPANVAAVYGGMDGVRLGLKSLIEHLGRRGMDPQHPIAYYVACSMFLEGRIHRSNTLVQRLTDGISTAIAKAPMFGTDGERTLAHLAEVYQQTAGEAGPRIVVRGAPEQIKIAGAADLIRTLLLAAIRSAWLWRQCGGRRLTLLLQSRRLRQEAGELLVRLNRDHS</sequence>
<dbReference type="Gene3D" id="1.10.3890.10">
    <property type="entry name" value="HflD-like"/>
    <property type="match status" value="1"/>
</dbReference>
<name>A0A4Z0FAQ6_9GAMM</name>
<dbReference type="GO" id="GO:0005737">
    <property type="term" value="C:cytoplasm"/>
    <property type="evidence" value="ECO:0007669"/>
    <property type="project" value="UniProtKB-SubCell"/>
</dbReference>
<evidence type="ECO:0000256" key="4">
    <source>
        <dbReference type="HAMAP-Rule" id="MF_00695"/>
    </source>
</evidence>
<dbReference type="PANTHER" id="PTHR38100:SF1">
    <property type="entry name" value="HIGH FREQUENCY LYSOGENIZATION PROTEIN HFLD"/>
    <property type="match status" value="1"/>
</dbReference>
<keyword evidence="3 4" id="KW-0472">Membrane</keyword>
<dbReference type="Pfam" id="PF04356">
    <property type="entry name" value="DUF489"/>
    <property type="match status" value="1"/>
</dbReference>
<reference evidence="5 6" key="1">
    <citation type="journal article" date="2019" name="ISME J.">
        <title>Candidatus Macondimonas diazotrophica, a novel gammaproteobacterial genus dominating crude-oil-contaminated coastal sediments.</title>
        <authorList>
            <person name="Karthikeyan S."/>
            <person name="Konstantinidis K."/>
        </authorList>
    </citation>
    <scope>NUCLEOTIDE SEQUENCE [LARGE SCALE GENOMIC DNA]</scope>
    <source>
        <strain evidence="5 6">KTK01</strain>
    </source>
</reference>
<keyword evidence="2 4" id="KW-0963">Cytoplasm</keyword>
<dbReference type="RefSeq" id="WP_135281734.1">
    <property type="nucleotide sequence ID" value="NZ_SRIO01000007.1"/>
</dbReference>
<evidence type="ECO:0000256" key="3">
    <source>
        <dbReference type="ARBA" id="ARBA00023136"/>
    </source>
</evidence>
<dbReference type="EMBL" id="SRIO01000007">
    <property type="protein sequence ID" value="TFZ82747.1"/>
    <property type="molecule type" value="Genomic_DNA"/>
</dbReference>
<dbReference type="Proteomes" id="UP000297890">
    <property type="component" value="Unassembled WGS sequence"/>
</dbReference>
<organism evidence="5 6">
    <name type="scientific">Candidatus Macondimonas diazotrophica</name>
    <dbReference type="NCBI Taxonomy" id="2305248"/>
    <lineage>
        <taxon>Bacteria</taxon>
        <taxon>Pseudomonadati</taxon>
        <taxon>Pseudomonadota</taxon>
        <taxon>Gammaproteobacteria</taxon>
        <taxon>Chromatiales</taxon>
        <taxon>Ectothiorhodospiraceae</taxon>
        <taxon>Candidatus Macondimonas</taxon>
    </lineage>
</organism>
<dbReference type="HAMAP" id="MF_00695">
    <property type="entry name" value="HflD_protein"/>
    <property type="match status" value="1"/>
</dbReference>
<dbReference type="GO" id="GO:0005886">
    <property type="term" value="C:plasma membrane"/>
    <property type="evidence" value="ECO:0007669"/>
    <property type="project" value="UniProtKB-SubCell"/>
</dbReference>
<keyword evidence="1 4" id="KW-1003">Cell membrane</keyword>
<proteinExistence type="inferred from homology"/>
<protein>
    <recommendedName>
        <fullName evidence="4">High frequency lysogenization protein HflD homolog</fullName>
    </recommendedName>
</protein>
<evidence type="ECO:0000256" key="2">
    <source>
        <dbReference type="ARBA" id="ARBA00022490"/>
    </source>
</evidence>
<dbReference type="InterPro" id="IPR007451">
    <property type="entry name" value="HflD"/>
</dbReference>
<evidence type="ECO:0000313" key="5">
    <source>
        <dbReference type="EMBL" id="TFZ82747.1"/>
    </source>
</evidence>
<dbReference type="InterPro" id="IPR035932">
    <property type="entry name" value="HflD-like_sf"/>
</dbReference>